<feature type="region of interest" description="Disordered" evidence="1">
    <location>
        <begin position="27"/>
        <end position="58"/>
    </location>
</feature>
<dbReference type="AlphaFoldDB" id="A0A1A7WZ00"/>
<dbReference type="EMBL" id="HADW01009379">
    <property type="protein sequence ID" value="SBP10779.1"/>
    <property type="molecule type" value="Transcribed_RNA"/>
</dbReference>
<feature type="region of interest" description="Disordered" evidence="1">
    <location>
        <begin position="490"/>
        <end position="532"/>
    </location>
</feature>
<protein>
    <submittedName>
        <fullName evidence="2">Uncharacterized protein</fullName>
    </submittedName>
</protein>
<name>A0A1A7WZ00_9TELE</name>
<feature type="region of interest" description="Disordered" evidence="1">
    <location>
        <begin position="270"/>
        <end position="298"/>
    </location>
</feature>
<organism evidence="2">
    <name type="scientific">Iconisemion striatum</name>
    <dbReference type="NCBI Taxonomy" id="60296"/>
    <lineage>
        <taxon>Eukaryota</taxon>
        <taxon>Metazoa</taxon>
        <taxon>Chordata</taxon>
        <taxon>Craniata</taxon>
        <taxon>Vertebrata</taxon>
        <taxon>Euteleostomi</taxon>
        <taxon>Actinopterygii</taxon>
        <taxon>Neopterygii</taxon>
        <taxon>Teleostei</taxon>
        <taxon>Neoteleostei</taxon>
        <taxon>Acanthomorphata</taxon>
        <taxon>Ovalentaria</taxon>
        <taxon>Atherinomorphae</taxon>
        <taxon>Cyprinodontiformes</taxon>
        <taxon>Nothobranchiidae</taxon>
        <taxon>Iconisemion</taxon>
    </lineage>
</organism>
<feature type="region of interest" description="Disordered" evidence="1">
    <location>
        <begin position="115"/>
        <end position="137"/>
    </location>
</feature>
<reference evidence="2" key="1">
    <citation type="submission" date="2016-05" db="EMBL/GenBank/DDBJ databases">
        <authorList>
            <person name="Lavstsen T."/>
            <person name="Jespersen J.S."/>
        </authorList>
    </citation>
    <scope>NUCLEOTIDE SEQUENCE</scope>
    <source>
        <tissue evidence="2">Brain</tissue>
    </source>
</reference>
<feature type="compositionally biased region" description="Polar residues" evidence="1">
    <location>
        <begin position="270"/>
        <end position="280"/>
    </location>
</feature>
<accession>A0A1A7WZ00</accession>
<proteinExistence type="predicted"/>
<feature type="compositionally biased region" description="Polar residues" evidence="1">
    <location>
        <begin position="498"/>
        <end position="515"/>
    </location>
</feature>
<reference evidence="2" key="2">
    <citation type="submission" date="2016-06" db="EMBL/GenBank/DDBJ databases">
        <title>The genome of a short-lived fish provides insights into sex chromosome evolution and the genetic control of aging.</title>
        <authorList>
            <person name="Reichwald K."/>
            <person name="Felder M."/>
            <person name="Petzold A."/>
            <person name="Koch P."/>
            <person name="Groth M."/>
            <person name="Platzer M."/>
        </authorList>
    </citation>
    <scope>NUCLEOTIDE SEQUENCE</scope>
    <source>
        <tissue evidence="2">Brain</tissue>
    </source>
</reference>
<evidence type="ECO:0000256" key="1">
    <source>
        <dbReference type="SAM" id="MobiDB-lite"/>
    </source>
</evidence>
<gene>
    <name evidence="2" type="primary">OLA.4260</name>
</gene>
<feature type="region of interest" description="Disordered" evidence="1">
    <location>
        <begin position="421"/>
        <end position="454"/>
    </location>
</feature>
<feature type="compositionally biased region" description="Low complexity" evidence="1">
    <location>
        <begin position="219"/>
        <end position="229"/>
    </location>
</feature>
<feature type="region of interest" description="Disordered" evidence="1">
    <location>
        <begin position="218"/>
        <end position="243"/>
    </location>
</feature>
<sequence length="631" mass="69237">MDLFPALRDQTQKKILCDLKRMNNKQNKTRADAKLFKDFPSAHLSSKDGENKDPAGVGKPCLQPGVSKIPVLSKSLRLQTSSEFKHVQWEEKTLACKSKRKKQCTRPVPFNFSLPKHTTKTNTRAVKPETSVCGEKPGKHQVVLNNKAESMKSVWTSHGKTSENATQLSGQFNPLKTSNNPLCSKPSNAVHQDEGSPARSAAGAEVSLVNMKLLSLKETTTSSNSSQTTLGNPSKALGDKGKNFQSDHSALLSILRNEGVCVTSQAQRTPKSQSCNNQPMRVSVRKSRQKAGPTTGLGRVCFSPDPAALQSILQNEGVKAGGAFGATPRTSVCPPHRNTSVYTAQRAPLKNNTEVAVSFGPVALKTTPLQNWTIQRVRKANHQPVSSMKLTQTPYSTSGPRSIKNNLQPCQKGVVQRLFEDPDEEQDTSGLNKEPRTQTEQLQVKACSNNNPCDEKLEACDNEEEEDRTSLALPRESVIFFSTGKKFFRAPRPENREVSAQQDQPGPVSPDQTNLPAAPKETSAESEPGLSTNSSVLHLHREFIPEKAFHLHPAVAMLRKRLPLLEELRLDEEVSTYTAVSVPAAFLPPLPRCGNPLASILHFEESTRFVPISFDLSSGPSQLQSSRLHER</sequence>
<evidence type="ECO:0000313" key="2">
    <source>
        <dbReference type="EMBL" id="SBP10779.1"/>
    </source>
</evidence>
<feature type="compositionally biased region" description="Polar residues" evidence="1">
    <location>
        <begin position="438"/>
        <end position="452"/>
    </location>
</feature>